<dbReference type="Gene3D" id="3.90.25.10">
    <property type="entry name" value="UDP-galactose 4-epimerase, domain 1"/>
    <property type="match status" value="1"/>
</dbReference>
<evidence type="ECO:0000313" key="2">
    <source>
        <dbReference type="EMBL" id="SBW10617.1"/>
    </source>
</evidence>
<sequence length="285" mass="31558">MILVTGATGQLGGAVVGKLLKHLPTNEFAIFARDEEKARHFADKSVEVRIGDFDDQASLDKAMEGVSKILLIPTIAPHRLEQNKRVVDTAVRSGVRHIVFAGISHRNIETSVVEGLDAHFKTEDYIRESGLTYTFLRNNLYMDTLPFYAGEKVFETGFYLPAGSGKVPFALRREMGEAAANVLMQNGHENKIYEIAGSEMYSYKDVANVLSKVSGRKVTYTAAETEVFTQQMKAAGVDDFIVFVVAGFNVDIKNGQFEIVTHDLEKLLGRKPADLEEGIKEVFGF</sequence>
<dbReference type="Gene3D" id="3.40.50.720">
    <property type="entry name" value="NAD(P)-binding Rossmann-like Domain"/>
    <property type="match status" value="1"/>
</dbReference>
<protein>
    <submittedName>
        <fullName evidence="2">NmrA family protein</fullName>
    </submittedName>
</protein>
<dbReference type="InterPro" id="IPR036291">
    <property type="entry name" value="NAD(P)-bd_dom_sf"/>
</dbReference>
<gene>
    <name evidence="2" type="ORF">KL86DYS2_20148</name>
</gene>
<dbReference type="Pfam" id="PF05368">
    <property type="entry name" value="NmrA"/>
    <property type="match status" value="1"/>
</dbReference>
<organism evidence="2">
    <name type="scientific">uncultured Dysgonomonas sp</name>
    <dbReference type="NCBI Taxonomy" id="206096"/>
    <lineage>
        <taxon>Bacteria</taxon>
        <taxon>Pseudomonadati</taxon>
        <taxon>Bacteroidota</taxon>
        <taxon>Bacteroidia</taxon>
        <taxon>Bacteroidales</taxon>
        <taxon>Dysgonomonadaceae</taxon>
        <taxon>Dysgonomonas</taxon>
        <taxon>environmental samples</taxon>
    </lineage>
</organism>
<dbReference type="InterPro" id="IPR008030">
    <property type="entry name" value="NmrA-like"/>
</dbReference>
<dbReference type="PANTHER" id="PTHR47129:SF1">
    <property type="entry name" value="NMRA-LIKE DOMAIN-CONTAINING PROTEIN"/>
    <property type="match status" value="1"/>
</dbReference>
<dbReference type="CDD" id="cd05269">
    <property type="entry name" value="TMR_SDR_a"/>
    <property type="match status" value="1"/>
</dbReference>
<accession>A0A212KG43</accession>
<dbReference type="AlphaFoldDB" id="A0A212KG43"/>
<dbReference type="SUPFAM" id="SSF51735">
    <property type="entry name" value="NAD(P)-binding Rossmann-fold domains"/>
    <property type="match status" value="1"/>
</dbReference>
<proteinExistence type="predicted"/>
<name>A0A212KG43_9BACT</name>
<dbReference type="InterPro" id="IPR052718">
    <property type="entry name" value="NmrA-type_oxidoreductase"/>
</dbReference>
<evidence type="ECO:0000259" key="1">
    <source>
        <dbReference type="Pfam" id="PF05368"/>
    </source>
</evidence>
<reference evidence="2" key="1">
    <citation type="submission" date="2016-04" db="EMBL/GenBank/DDBJ databases">
        <authorList>
            <person name="Evans L.H."/>
            <person name="Alamgir A."/>
            <person name="Owens N."/>
            <person name="Weber N.D."/>
            <person name="Virtaneva K."/>
            <person name="Barbian K."/>
            <person name="Babar A."/>
            <person name="Rosenke K."/>
        </authorList>
    </citation>
    <scope>NUCLEOTIDE SEQUENCE</scope>
    <source>
        <strain evidence="2">86-2</strain>
    </source>
</reference>
<dbReference type="EMBL" id="FLUL01000002">
    <property type="protein sequence ID" value="SBW10617.1"/>
    <property type="molecule type" value="Genomic_DNA"/>
</dbReference>
<feature type="domain" description="NmrA-like" evidence="1">
    <location>
        <begin position="2"/>
        <end position="232"/>
    </location>
</feature>
<dbReference type="RefSeq" id="WP_283686092.1">
    <property type="nucleotide sequence ID" value="NZ_LT599021.1"/>
</dbReference>
<dbReference type="PANTHER" id="PTHR47129">
    <property type="entry name" value="QUINONE OXIDOREDUCTASE 2"/>
    <property type="match status" value="1"/>
</dbReference>